<gene>
    <name evidence="1" type="ORF">ACFP1Z_07055</name>
</gene>
<reference evidence="2" key="1">
    <citation type="journal article" date="2019" name="Int. J. Syst. Evol. Microbiol.">
        <title>The Global Catalogue of Microorganisms (GCM) 10K type strain sequencing project: providing services to taxonomists for standard genome sequencing and annotation.</title>
        <authorList>
            <consortium name="The Broad Institute Genomics Platform"/>
            <consortium name="The Broad Institute Genome Sequencing Center for Infectious Disease"/>
            <person name="Wu L."/>
            <person name="Ma J."/>
        </authorList>
    </citation>
    <scope>NUCLEOTIDE SEQUENCE [LARGE SCALE GENOMIC DNA]</scope>
    <source>
        <strain evidence="2">CGMCC 4.7304</strain>
    </source>
</reference>
<evidence type="ECO:0008006" key="3">
    <source>
        <dbReference type="Google" id="ProtNLM"/>
    </source>
</evidence>
<comment type="caution">
    <text evidence="1">The sequence shown here is derived from an EMBL/GenBank/DDBJ whole genome shotgun (WGS) entry which is preliminary data.</text>
</comment>
<accession>A0ABW0YWM7</accession>
<dbReference type="Proteomes" id="UP001596083">
    <property type="component" value="Unassembled WGS sequence"/>
</dbReference>
<evidence type="ECO:0000313" key="2">
    <source>
        <dbReference type="Proteomes" id="UP001596083"/>
    </source>
</evidence>
<dbReference type="EMBL" id="JBHSPB010000003">
    <property type="protein sequence ID" value="MFC5719932.1"/>
    <property type="molecule type" value="Genomic_DNA"/>
</dbReference>
<keyword evidence="2" id="KW-1185">Reference proteome</keyword>
<name>A0ABW0YWM7_9ACTN</name>
<protein>
    <recommendedName>
        <fullName evidence="3">Bacterial Pleckstrin homology domain-containing protein</fullName>
    </recommendedName>
</protein>
<sequence length="103" mass="11233">MATGAVRVTVTRRGVTVTAVALPFLRRTVPLQPVVRARDGWARPLQIGGWGYRWLPGLTAVSLREGDALWLELTSGREFVVTVDDAGSAARLVNDFLRSGTRT</sequence>
<organism evidence="1 2">
    <name type="scientific">Streptomyces gamaensis</name>
    <dbReference type="NCBI Taxonomy" id="1763542"/>
    <lineage>
        <taxon>Bacteria</taxon>
        <taxon>Bacillati</taxon>
        <taxon>Actinomycetota</taxon>
        <taxon>Actinomycetes</taxon>
        <taxon>Kitasatosporales</taxon>
        <taxon>Streptomycetaceae</taxon>
        <taxon>Streptomyces</taxon>
    </lineage>
</organism>
<proteinExistence type="predicted"/>
<dbReference type="RefSeq" id="WP_390315022.1">
    <property type="nucleotide sequence ID" value="NZ_JBHSPB010000003.1"/>
</dbReference>
<evidence type="ECO:0000313" key="1">
    <source>
        <dbReference type="EMBL" id="MFC5719932.1"/>
    </source>
</evidence>